<dbReference type="Proteomes" id="UP001234787">
    <property type="component" value="Unassembled WGS sequence"/>
</dbReference>
<organism evidence="1 2">
    <name type="scientific">Cryptomeria japonica</name>
    <name type="common">Japanese cedar</name>
    <name type="synonym">Cupressus japonica</name>
    <dbReference type="NCBI Taxonomy" id="3369"/>
    <lineage>
        <taxon>Eukaryota</taxon>
        <taxon>Viridiplantae</taxon>
        <taxon>Streptophyta</taxon>
        <taxon>Embryophyta</taxon>
        <taxon>Tracheophyta</taxon>
        <taxon>Spermatophyta</taxon>
        <taxon>Pinopsida</taxon>
        <taxon>Pinidae</taxon>
        <taxon>Conifers II</taxon>
        <taxon>Cupressales</taxon>
        <taxon>Cupressaceae</taxon>
        <taxon>Cryptomeria</taxon>
    </lineage>
</organism>
<gene>
    <name evidence="1" type="ORF">SUGI_1225220</name>
</gene>
<sequence length="68" mass="7371">MALFKVLIRRGIGSNHSQSALLYELCFKLEQGWAHGWAGNSSSGLGGTIVPEAIDLPRRAIQRPNSPP</sequence>
<evidence type="ECO:0000313" key="2">
    <source>
        <dbReference type="Proteomes" id="UP001234787"/>
    </source>
</evidence>
<accession>A0AAD3NJH9</accession>
<protein>
    <submittedName>
        <fullName evidence="1">Uncharacterized protein</fullName>
    </submittedName>
</protein>
<proteinExistence type="predicted"/>
<evidence type="ECO:0000313" key="1">
    <source>
        <dbReference type="EMBL" id="GLJ56465.1"/>
    </source>
</evidence>
<name>A0AAD3NJH9_CRYJA</name>
<keyword evidence="2" id="KW-1185">Reference proteome</keyword>
<reference evidence="1" key="1">
    <citation type="submission" date="2022-12" db="EMBL/GenBank/DDBJ databases">
        <title>Chromosome-Level Genome Assembly of Japanese Cedar (Cryptomeriajaponica D. Don).</title>
        <authorList>
            <person name="Fujino T."/>
            <person name="Yamaguchi K."/>
            <person name="Yokoyama T."/>
            <person name="Hamanaka T."/>
            <person name="Harazono Y."/>
            <person name="Kamada H."/>
            <person name="Kobayashi W."/>
            <person name="Ujino-Ihara T."/>
            <person name="Uchiyama K."/>
            <person name="Matsumoto A."/>
            <person name="Izuno A."/>
            <person name="Tsumura Y."/>
            <person name="Toyoda A."/>
            <person name="Shigenobu S."/>
            <person name="Moriguchi Y."/>
            <person name="Ueno S."/>
            <person name="Kasahara M."/>
        </authorList>
    </citation>
    <scope>NUCLEOTIDE SEQUENCE</scope>
</reference>
<dbReference type="AlphaFoldDB" id="A0AAD3NJH9"/>
<dbReference type="EMBL" id="BSEH01000022">
    <property type="protein sequence ID" value="GLJ56465.1"/>
    <property type="molecule type" value="Genomic_DNA"/>
</dbReference>
<comment type="caution">
    <text evidence="1">The sequence shown here is derived from an EMBL/GenBank/DDBJ whole genome shotgun (WGS) entry which is preliminary data.</text>
</comment>